<dbReference type="AlphaFoldDB" id="A0A0U5FYA6"/>
<dbReference type="EMBL" id="CDMC01000003">
    <property type="protein sequence ID" value="CEL03144.1"/>
    <property type="molecule type" value="Genomic_DNA"/>
</dbReference>
<dbReference type="OMA" id="FMYEEDR"/>
<dbReference type="SUPFAM" id="SSF51658">
    <property type="entry name" value="Xylose isomerase-like"/>
    <property type="match status" value="1"/>
</dbReference>
<dbReference type="PANTHER" id="PTHR12110:SF57">
    <property type="entry name" value="DIOXYGENASE, PUTATIVE-RELATED"/>
    <property type="match status" value="1"/>
</dbReference>
<dbReference type="PANTHER" id="PTHR12110">
    <property type="entry name" value="HYDROXYPYRUVATE ISOMERASE"/>
    <property type="match status" value="1"/>
</dbReference>
<dbReference type="Proteomes" id="UP000054771">
    <property type="component" value="Unassembled WGS sequence"/>
</dbReference>
<evidence type="ECO:0000259" key="1">
    <source>
        <dbReference type="Pfam" id="PF01261"/>
    </source>
</evidence>
<proteinExistence type="predicted"/>
<dbReference type="InterPro" id="IPR013022">
    <property type="entry name" value="Xyl_isomerase-like_TIM-brl"/>
</dbReference>
<sequence>MATPTYQPAIMSASLGRAWAHDLAHKIACASAAGFKGIEIFYEDLEYHARSLGNLPQTASPSDDALLTAASDIHTLCTTHNLTILGLQPFLFYEGLKDRTQHAKLITKMNLWLRLAHALHTNTIQIPANFLPASELITDDNMDTLVADLQQIADLGAAQNPPIRFAYENLCWSTLVDTPAKLWNVVSRVDRPNFGMCLDTFNIAGRIWADPAAESGKTENADAELKEALERMVAEIDVAKVFYIQVVDAERMETPLVPGHEFYVEGQPARMSWSRNARTFMYEVDRGAYLPVEEVARAIIHGLGYEGFVSMELFSRTMAEEGEHVSGEHAARGIRAWETFAERLQLNQ</sequence>
<evidence type="ECO:0000313" key="2">
    <source>
        <dbReference type="EMBL" id="CEL03144.1"/>
    </source>
</evidence>
<gene>
    <name evidence="2" type="ORF">ASPCAL04301</name>
</gene>
<dbReference type="OrthoDB" id="5360893at2759"/>
<reference evidence="3" key="1">
    <citation type="journal article" date="2016" name="Genome Announc.">
        <title>Draft genome sequences of fungus Aspergillus calidoustus.</title>
        <authorList>
            <person name="Horn F."/>
            <person name="Linde J."/>
            <person name="Mattern D.J."/>
            <person name="Walther G."/>
            <person name="Guthke R."/>
            <person name="Scherlach K."/>
            <person name="Martin K."/>
            <person name="Brakhage A.A."/>
            <person name="Petzke L."/>
            <person name="Valiante V."/>
        </authorList>
    </citation>
    <scope>NUCLEOTIDE SEQUENCE [LARGE SCALE GENOMIC DNA]</scope>
    <source>
        <strain evidence="3">SF006504</strain>
    </source>
</reference>
<dbReference type="Gene3D" id="3.20.20.150">
    <property type="entry name" value="Divalent-metal-dependent TIM barrel enzymes"/>
    <property type="match status" value="1"/>
</dbReference>
<name>A0A0U5FYA6_ASPCI</name>
<dbReference type="InterPro" id="IPR050312">
    <property type="entry name" value="IolE/XylAMocC-like"/>
</dbReference>
<evidence type="ECO:0000313" key="3">
    <source>
        <dbReference type="Proteomes" id="UP000054771"/>
    </source>
</evidence>
<feature type="domain" description="Xylose isomerase-like TIM barrel" evidence="1">
    <location>
        <begin position="30"/>
        <end position="322"/>
    </location>
</feature>
<dbReference type="InterPro" id="IPR036237">
    <property type="entry name" value="Xyl_isomerase-like_sf"/>
</dbReference>
<dbReference type="STRING" id="454130.A0A0U5FYA6"/>
<accession>A0A0U5FYA6</accession>
<organism evidence="2 3">
    <name type="scientific">Aspergillus calidoustus</name>
    <dbReference type="NCBI Taxonomy" id="454130"/>
    <lineage>
        <taxon>Eukaryota</taxon>
        <taxon>Fungi</taxon>
        <taxon>Dikarya</taxon>
        <taxon>Ascomycota</taxon>
        <taxon>Pezizomycotina</taxon>
        <taxon>Eurotiomycetes</taxon>
        <taxon>Eurotiomycetidae</taxon>
        <taxon>Eurotiales</taxon>
        <taxon>Aspergillaceae</taxon>
        <taxon>Aspergillus</taxon>
        <taxon>Aspergillus subgen. Nidulantes</taxon>
    </lineage>
</organism>
<protein>
    <recommendedName>
        <fullName evidence="1">Xylose isomerase-like TIM barrel domain-containing protein</fullName>
    </recommendedName>
</protein>
<dbReference type="Pfam" id="PF01261">
    <property type="entry name" value="AP_endonuc_2"/>
    <property type="match status" value="1"/>
</dbReference>
<keyword evidence="3" id="KW-1185">Reference proteome</keyword>